<dbReference type="EMBL" id="ML996565">
    <property type="protein sequence ID" value="KAF2762749.1"/>
    <property type="molecule type" value="Genomic_DNA"/>
</dbReference>
<dbReference type="GO" id="GO:0009277">
    <property type="term" value="C:fungal-type cell wall"/>
    <property type="evidence" value="ECO:0007669"/>
    <property type="project" value="TreeGrafter"/>
</dbReference>
<keyword evidence="2" id="KW-0732">Signal</keyword>
<evidence type="ECO:0000313" key="4">
    <source>
        <dbReference type="Proteomes" id="UP000799437"/>
    </source>
</evidence>
<gene>
    <name evidence="3" type="ORF">EJ05DRAFT_481638</name>
</gene>
<dbReference type="GO" id="GO:0031505">
    <property type="term" value="P:fungal-type cell wall organization"/>
    <property type="evidence" value="ECO:0007669"/>
    <property type="project" value="InterPro"/>
</dbReference>
<dbReference type="PANTHER" id="PTHR35523">
    <property type="entry name" value="CELL WALL PROTEIN SED1"/>
    <property type="match status" value="1"/>
</dbReference>
<evidence type="ECO:0000313" key="3">
    <source>
        <dbReference type="EMBL" id="KAF2762749.1"/>
    </source>
</evidence>
<feature type="signal peptide" evidence="2">
    <location>
        <begin position="1"/>
        <end position="16"/>
    </location>
</feature>
<organism evidence="3 4">
    <name type="scientific">Pseudovirgaria hyperparasitica</name>
    <dbReference type="NCBI Taxonomy" id="470096"/>
    <lineage>
        <taxon>Eukaryota</taxon>
        <taxon>Fungi</taxon>
        <taxon>Dikarya</taxon>
        <taxon>Ascomycota</taxon>
        <taxon>Pezizomycotina</taxon>
        <taxon>Dothideomycetes</taxon>
        <taxon>Dothideomycetes incertae sedis</taxon>
        <taxon>Acrospermales</taxon>
        <taxon>Acrospermaceae</taxon>
        <taxon>Pseudovirgaria</taxon>
    </lineage>
</organism>
<dbReference type="GeneID" id="54486145"/>
<dbReference type="AlphaFoldDB" id="A0A6A6WL69"/>
<proteinExistence type="predicted"/>
<sequence length="242" mass="23875">MQYSFFLFAVGAAATAVNTTLSAAAPASSTSACDAVYNACIQRSLPSPNFAVCNSERAACESGAGVSTSIPGGCNPAHDPKCTPTPAPPAPTGNLTAKCDEVYNACIQRSLPSPNFAVCNSERAACEGGADTVVTTVVTAFTTVCPTPTTMTYNGKTYTVTASTTLTITNCPCTITHPAGQPAPTPPAGKPAPAPPAGTPASHAGTATKPAGTPSVPFFTGAAAHPTAGAMGLVALGVAALL</sequence>
<dbReference type="Proteomes" id="UP000799437">
    <property type="component" value="Unassembled WGS sequence"/>
</dbReference>
<dbReference type="InterPro" id="IPR038843">
    <property type="entry name" value="Sed1/Spi1"/>
</dbReference>
<keyword evidence="4" id="KW-1185">Reference proteome</keyword>
<protein>
    <submittedName>
        <fullName evidence="3">Uncharacterized protein</fullName>
    </submittedName>
</protein>
<feature type="chain" id="PRO_5025482619" evidence="2">
    <location>
        <begin position="17"/>
        <end position="242"/>
    </location>
</feature>
<feature type="compositionally biased region" description="Low complexity" evidence="1">
    <location>
        <begin position="199"/>
        <end position="208"/>
    </location>
</feature>
<name>A0A6A6WL69_9PEZI</name>
<feature type="compositionally biased region" description="Pro residues" evidence="1">
    <location>
        <begin position="181"/>
        <end position="198"/>
    </location>
</feature>
<feature type="region of interest" description="Disordered" evidence="1">
    <location>
        <begin position="179"/>
        <end position="212"/>
    </location>
</feature>
<evidence type="ECO:0000256" key="1">
    <source>
        <dbReference type="SAM" id="MobiDB-lite"/>
    </source>
</evidence>
<reference evidence="3" key="1">
    <citation type="journal article" date="2020" name="Stud. Mycol.">
        <title>101 Dothideomycetes genomes: a test case for predicting lifestyles and emergence of pathogens.</title>
        <authorList>
            <person name="Haridas S."/>
            <person name="Albert R."/>
            <person name="Binder M."/>
            <person name="Bloem J."/>
            <person name="Labutti K."/>
            <person name="Salamov A."/>
            <person name="Andreopoulos B."/>
            <person name="Baker S."/>
            <person name="Barry K."/>
            <person name="Bills G."/>
            <person name="Bluhm B."/>
            <person name="Cannon C."/>
            <person name="Castanera R."/>
            <person name="Culley D."/>
            <person name="Daum C."/>
            <person name="Ezra D."/>
            <person name="Gonzalez J."/>
            <person name="Henrissat B."/>
            <person name="Kuo A."/>
            <person name="Liang C."/>
            <person name="Lipzen A."/>
            <person name="Lutzoni F."/>
            <person name="Magnuson J."/>
            <person name="Mondo S."/>
            <person name="Nolan M."/>
            <person name="Ohm R."/>
            <person name="Pangilinan J."/>
            <person name="Park H.-J."/>
            <person name="Ramirez L."/>
            <person name="Alfaro M."/>
            <person name="Sun H."/>
            <person name="Tritt A."/>
            <person name="Yoshinaga Y."/>
            <person name="Zwiers L.-H."/>
            <person name="Turgeon B."/>
            <person name="Goodwin S."/>
            <person name="Spatafora J."/>
            <person name="Crous P."/>
            <person name="Grigoriev I."/>
        </authorList>
    </citation>
    <scope>NUCLEOTIDE SEQUENCE</scope>
    <source>
        <strain evidence="3">CBS 121739</strain>
    </source>
</reference>
<dbReference type="RefSeq" id="XP_033605200.1">
    <property type="nucleotide sequence ID" value="XM_033745091.1"/>
</dbReference>
<dbReference type="PANTHER" id="PTHR35523:SF1">
    <property type="entry name" value="CELL WALL PROTEIN SED1"/>
    <property type="match status" value="1"/>
</dbReference>
<evidence type="ECO:0000256" key="2">
    <source>
        <dbReference type="SAM" id="SignalP"/>
    </source>
</evidence>
<dbReference type="GO" id="GO:0005199">
    <property type="term" value="F:structural constituent of cell wall"/>
    <property type="evidence" value="ECO:0007669"/>
    <property type="project" value="InterPro"/>
</dbReference>
<dbReference type="OrthoDB" id="4094614at2759"/>
<accession>A0A6A6WL69</accession>